<reference evidence="2 3" key="1">
    <citation type="submission" date="2021-01" db="EMBL/GenBank/DDBJ databases">
        <title>Genome seq and assembly of Devosia sp. LEGU1.</title>
        <authorList>
            <person name="Chhetri G."/>
        </authorList>
    </citation>
    <scope>NUCLEOTIDE SEQUENCE [LARGE SCALE GENOMIC DNA]</scope>
    <source>
        <strain evidence="2 3">LEGU1</strain>
    </source>
</reference>
<protein>
    <recommendedName>
        <fullName evidence="4">Outer membrane protein beta-barrel domain-containing protein</fullName>
    </recommendedName>
</protein>
<evidence type="ECO:0000313" key="2">
    <source>
        <dbReference type="EMBL" id="QQR38089.1"/>
    </source>
</evidence>
<dbReference type="EMBL" id="CP068046">
    <property type="protein sequence ID" value="QQR38089.1"/>
    <property type="molecule type" value="Genomic_DNA"/>
</dbReference>
<feature type="chain" id="PRO_5046837727" description="Outer membrane protein beta-barrel domain-containing protein" evidence="1">
    <location>
        <begin position="28"/>
        <end position="201"/>
    </location>
</feature>
<accession>A0ABX7C1I0</accession>
<gene>
    <name evidence="2" type="ORF">JI748_09810</name>
</gene>
<sequence>MRLDTRTSLIFSTLAAAFVTAVPQSLAQEAPDQSVFFFGGRYSSDYFEFALNPFTTTYENNFVGGVGYQSFFWGEDGGFKLGAEAGAAFRTGNQSSAELWGGAVARADRFIQTDQFAVSASLTLGLSVTTDTIGIEAQRERDEGGNSTLLYYLGPEISLSLPGASNTEVFWRLHHRSGGWKTLGNMRDGANATAIGIRWSF</sequence>
<proteinExistence type="predicted"/>
<evidence type="ECO:0008006" key="4">
    <source>
        <dbReference type="Google" id="ProtNLM"/>
    </source>
</evidence>
<keyword evidence="1" id="KW-0732">Signal</keyword>
<dbReference type="RefSeq" id="WP_201629969.1">
    <property type="nucleotide sequence ID" value="NZ_CP068046.1"/>
</dbReference>
<dbReference type="Proteomes" id="UP000595857">
    <property type="component" value="Chromosome"/>
</dbReference>
<feature type="signal peptide" evidence="1">
    <location>
        <begin position="1"/>
        <end position="27"/>
    </location>
</feature>
<name>A0ABX7C1I0_9HYPH</name>
<evidence type="ECO:0000256" key="1">
    <source>
        <dbReference type="SAM" id="SignalP"/>
    </source>
</evidence>
<keyword evidence="3" id="KW-1185">Reference proteome</keyword>
<evidence type="ECO:0000313" key="3">
    <source>
        <dbReference type="Proteomes" id="UP000595857"/>
    </source>
</evidence>
<organism evidence="2 3">
    <name type="scientific">Devosia rhizoryzae</name>
    <dbReference type="NCBI Taxonomy" id="2774137"/>
    <lineage>
        <taxon>Bacteria</taxon>
        <taxon>Pseudomonadati</taxon>
        <taxon>Pseudomonadota</taxon>
        <taxon>Alphaproteobacteria</taxon>
        <taxon>Hyphomicrobiales</taxon>
        <taxon>Devosiaceae</taxon>
        <taxon>Devosia</taxon>
    </lineage>
</organism>